<dbReference type="EMBL" id="OLKH01000083">
    <property type="protein sequence ID" value="SPE77401.1"/>
    <property type="molecule type" value="Genomic_DNA"/>
</dbReference>
<accession>A0A2N9PAR2</accession>
<dbReference type="Gene3D" id="3.40.50.2000">
    <property type="entry name" value="Glycogen Phosphorylase B"/>
    <property type="match status" value="1"/>
</dbReference>
<dbReference type="AlphaFoldDB" id="A0A2N9PAR2"/>
<dbReference type="SUPFAM" id="SSF53756">
    <property type="entry name" value="UDP-Glycosyltransferase/glycogen phosphorylase"/>
    <property type="match status" value="1"/>
</dbReference>
<evidence type="ECO:0008006" key="3">
    <source>
        <dbReference type="Google" id="ProtNLM"/>
    </source>
</evidence>
<evidence type="ECO:0000313" key="1">
    <source>
        <dbReference type="EMBL" id="SPE77401.1"/>
    </source>
</evidence>
<sequence length="357" mass="41765">METHSALLEQWYLLVAEMPRVNFHFFVSQKVFDKLSAIPRQYLTIINSVSKTDFSNYDGVVVNTIHRNYDDYKTLFEKKSVLCLIHNLNFSLFFKKISWLNIFKEKEKGAYFLKLYCKEKVASKRKVIVKASKLGVIASSVLKNIEKQSVFLDKIELIQMNYCNQFEIPKEDVIQIVMPGNVSNKRKDVDMVFSVIQKLKPQTKLHFIFLGKPENKMVLKQLESLKKNSDDNISITHYHQFIPWEEYSQVISKAHLLLCPIKEATSFYWVDEIYGETKVSGAEADCIYNGKIGVFPESYPKMDWINLLYKSESELLELLQNLTLDKLHLAYHELEKIVIRYKKEHVVQDLEGILLNL</sequence>
<name>A0A2N9PAR2_9FLAO</name>
<evidence type="ECO:0000313" key="2">
    <source>
        <dbReference type="Proteomes" id="UP000238180"/>
    </source>
</evidence>
<organism evidence="1 2">
    <name type="scientific">Flavobacterium columnare</name>
    <dbReference type="NCBI Taxonomy" id="996"/>
    <lineage>
        <taxon>Bacteria</taxon>
        <taxon>Pseudomonadati</taxon>
        <taxon>Bacteroidota</taxon>
        <taxon>Flavobacteriia</taxon>
        <taxon>Flavobacteriales</taxon>
        <taxon>Flavobacteriaceae</taxon>
        <taxon>Flavobacterium</taxon>
    </lineage>
</organism>
<protein>
    <recommendedName>
        <fullName evidence="3">Glycosyl transferase family 1 domain-containing protein</fullName>
    </recommendedName>
</protein>
<gene>
    <name evidence="1" type="ORF">FLACOL_01394</name>
</gene>
<dbReference type="Proteomes" id="UP000238180">
    <property type="component" value="Unassembled WGS sequence"/>
</dbReference>
<reference evidence="1 2" key="1">
    <citation type="submission" date="2018-02" db="EMBL/GenBank/DDBJ databases">
        <authorList>
            <person name="Cohen D.B."/>
            <person name="Kent A.D."/>
        </authorList>
    </citation>
    <scope>NUCLEOTIDE SEQUENCE [LARGE SCALE GENOMIC DNA]</scope>
    <source>
        <strain evidence="1">CIP109753</strain>
    </source>
</reference>
<proteinExistence type="predicted"/>